<proteinExistence type="predicted"/>
<evidence type="ECO:0000259" key="2">
    <source>
        <dbReference type="Pfam" id="PF08281"/>
    </source>
</evidence>
<feature type="domain" description="RNA polymerase sigma-70 region 2" evidence="1">
    <location>
        <begin position="4"/>
        <end position="59"/>
    </location>
</feature>
<keyword evidence="5" id="KW-1185">Reference proteome</keyword>
<dbReference type="GO" id="GO:0006352">
    <property type="term" value="P:DNA-templated transcription initiation"/>
    <property type="evidence" value="ECO:0007669"/>
    <property type="project" value="InterPro"/>
</dbReference>
<dbReference type="InterPro" id="IPR013324">
    <property type="entry name" value="RNA_pol_sigma_r3/r4-like"/>
</dbReference>
<evidence type="ECO:0000313" key="4">
    <source>
        <dbReference type="EMBL" id="SNS22649.1"/>
    </source>
</evidence>
<dbReference type="Gene3D" id="1.10.1740.10">
    <property type="match status" value="1"/>
</dbReference>
<reference evidence="4 5" key="1">
    <citation type="submission" date="2017-06" db="EMBL/GenBank/DDBJ databases">
        <authorList>
            <person name="Kim H.J."/>
            <person name="Triplett B.A."/>
        </authorList>
    </citation>
    <scope>NUCLEOTIDE SEQUENCE [LARGE SCALE GENOMIC DNA]</scope>
    <source>
        <strain evidence="4 5">DSM 25597</strain>
    </source>
</reference>
<organism evidence="4 5">
    <name type="scientific">Dokdonia pacifica</name>
    <dbReference type="NCBI Taxonomy" id="1627892"/>
    <lineage>
        <taxon>Bacteria</taxon>
        <taxon>Pseudomonadati</taxon>
        <taxon>Bacteroidota</taxon>
        <taxon>Flavobacteriia</taxon>
        <taxon>Flavobacteriales</taxon>
        <taxon>Flavobacteriaceae</taxon>
        <taxon>Dokdonia</taxon>
    </lineage>
</organism>
<dbReference type="Pfam" id="PF04542">
    <property type="entry name" value="Sigma70_r2"/>
    <property type="match status" value="1"/>
</dbReference>
<dbReference type="EMBL" id="FZNY01000008">
    <property type="protein sequence ID" value="SNS22649.1"/>
    <property type="molecule type" value="Genomic_DNA"/>
</dbReference>
<dbReference type="GO" id="GO:0003677">
    <property type="term" value="F:DNA binding"/>
    <property type="evidence" value="ECO:0007669"/>
    <property type="project" value="InterPro"/>
</dbReference>
<dbReference type="InterPro" id="IPR036388">
    <property type="entry name" value="WH-like_DNA-bd_sf"/>
</dbReference>
<dbReference type="SUPFAM" id="SSF88659">
    <property type="entry name" value="Sigma3 and sigma4 domains of RNA polymerase sigma factors"/>
    <property type="match status" value="1"/>
</dbReference>
<gene>
    <name evidence="4" type="ORF">SAMN06265376_108149</name>
</gene>
<dbReference type="InterPro" id="IPR007627">
    <property type="entry name" value="RNA_pol_sigma70_r2"/>
</dbReference>
<sequence length="396" mass="45938">MVSVLVRIFGLPHLEIIEDAIQDTFIKATLSWKNNQPDNPEAWLTQAAKNRVLDLFRKLTAEKKRVPHIASGIDTIAIQELFLDSEIEDSQLRMIFTACHPYLNPKDRIAFALKTVSGFSSKEIAAALLSKEETIKKRLSRARTSIQKEHISFQIPKGKTLALRLDSVLEVLYLIFNEGFHSTKKEIIVRKELCAEAMRLCKMLLNHKNTKTTKSYALFAIMCFHAARIDSKTTHDNQLLDLQHQDRSQWYFPLIKLGNTAMHKAVETDTFSTYHYEAAIAAEHLKAKTFKDTNWKAILHWYECLYALQPMPIHLLNIAVVQLQDSRFRESYQLLQQLEPETLGQRSYLYYATLSDYYLTQEDYKKAIMHMDIAIDLVTNQQEKEYLEKKRIALIL</sequence>
<dbReference type="AlphaFoldDB" id="A0A239CRT2"/>
<evidence type="ECO:0000259" key="1">
    <source>
        <dbReference type="Pfam" id="PF04542"/>
    </source>
</evidence>
<protein>
    <submittedName>
        <fullName evidence="4">RNA polymerase sigma-70 factor, ECF subfamily</fullName>
    </submittedName>
</protein>
<name>A0A239CRT2_9FLAO</name>
<dbReference type="Gene3D" id="1.10.10.10">
    <property type="entry name" value="Winged helix-like DNA-binding domain superfamily/Winged helix DNA-binding domain"/>
    <property type="match status" value="1"/>
</dbReference>
<feature type="domain" description="DUF6596" evidence="3">
    <location>
        <begin position="164"/>
        <end position="265"/>
    </location>
</feature>
<dbReference type="InterPro" id="IPR014284">
    <property type="entry name" value="RNA_pol_sigma-70_dom"/>
</dbReference>
<dbReference type="GO" id="GO:0016987">
    <property type="term" value="F:sigma factor activity"/>
    <property type="evidence" value="ECO:0007669"/>
    <property type="project" value="InterPro"/>
</dbReference>
<accession>A0A239CRT2</accession>
<feature type="domain" description="RNA polymerase sigma factor 70 region 4 type 2" evidence="2">
    <location>
        <begin position="94"/>
        <end position="144"/>
    </location>
</feature>
<dbReference type="InterPro" id="IPR046531">
    <property type="entry name" value="DUF6596"/>
</dbReference>
<evidence type="ECO:0000259" key="3">
    <source>
        <dbReference type="Pfam" id="PF20239"/>
    </source>
</evidence>
<dbReference type="Proteomes" id="UP000198379">
    <property type="component" value="Unassembled WGS sequence"/>
</dbReference>
<dbReference type="SUPFAM" id="SSF88946">
    <property type="entry name" value="Sigma2 domain of RNA polymerase sigma factors"/>
    <property type="match status" value="1"/>
</dbReference>
<evidence type="ECO:0000313" key="5">
    <source>
        <dbReference type="Proteomes" id="UP000198379"/>
    </source>
</evidence>
<dbReference type="PANTHER" id="PTHR47756:SF2">
    <property type="entry name" value="BLL6612 PROTEIN"/>
    <property type="match status" value="1"/>
</dbReference>
<dbReference type="PANTHER" id="PTHR47756">
    <property type="entry name" value="BLL6612 PROTEIN-RELATED"/>
    <property type="match status" value="1"/>
</dbReference>
<dbReference type="NCBIfam" id="TIGR02937">
    <property type="entry name" value="sigma70-ECF"/>
    <property type="match status" value="1"/>
</dbReference>
<dbReference type="InterPro" id="IPR013325">
    <property type="entry name" value="RNA_pol_sigma_r2"/>
</dbReference>
<dbReference type="Pfam" id="PF08281">
    <property type="entry name" value="Sigma70_r4_2"/>
    <property type="match status" value="1"/>
</dbReference>
<dbReference type="Pfam" id="PF20239">
    <property type="entry name" value="DUF6596"/>
    <property type="match status" value="1"/>
</dbReference>
<dbReference type="InterPro" id="IPR013249">
    <property type="entry name" value="RNA_pol_sigma70_r4_t2"/>
</dbReference>